<dbReference type="InterPro" id="IPR036844">
    <property type="entry name" value="Hint_dom_sf"/>
</dbReference>
<organism evidence="3 4">
    <name type="scientific">Polarella glacialis</name>
    <name type="common">Dinoflagellate</name>
    <dbReference type="NCBI Taxonomy" id="89957"/>
    <lineage>
        <taxon>Eukaryota</taxon>
        <taxon>Sar</taxon>
        <taxon>Alveolata</taxon>
        <taxon>Dinophyceae</taxon>
        <taxon>Suessiales</taxon>
        <taxon>Suessiaceae</taxon>
        <taxon>Polarella</taxon>
    </lineage>
</organism>
<dbReference type="SUPFAM" id="SSF51294">
    <property type="entry name" value="Hedgehog/intein (Hint) domain"/>
    <property type="match status" value="1"/>
</dbReference>
<dbReference type="CDD" id="cd00081">
    <property type="entry name" value="Hint"/>
    <property type="match status" value="1"/>
</dbReference>
<dbReference type="Gene3D" id="2.170.16.10">
    <property type="entry name" value="Hedgehog/Intein (Hint) domain"/>
    <property type="match status" value="1"/>
</dbReference>
<accession>A0A813JHG1</accession>
<dbReference type="GO" id="GO:0016539">
    <property type="term" value="P:intein-mediated protein splicing"/>
    <property type="evidence" value="ECO:0007669"/>
    <property type="project" value="InterPro"/>
</dbReference>
<dbReference type="EMBL" id="CAJNNW010025718">
    <property type="protein sequence ID" value="CAE8678877.1"/>
    <property type="molecule type" value="Genomic_DNA"/>
</dbReference>
<dbReference type="PROSITE" id="PS50817">
    <property type="entry name" value="INTEIN_N_TER"/>
    <property type="match status" value="1"/>
</dbReference>
<evidence type="ECO:0000313" key="4">
    <source>
        <dbReference type="Proteomes" id="UP000626109"/>
    </source>
</evidence>
<dbReference type="Proteomes" id="UP000626109">
    <property type="component" value="Unassembled WGS sequence"/>
</dbReference>
<dbReference type="AlphaFoldDB" id="A0A813JHG1"/>
<feature type="domain" description="Hint" evidence="2">
    <location>
        <begin position="196"/>
        <end position="288"/>
    </location>
</feature>
<evidence type="ECO:0000259" key="2">
    <source>
        <dbReference type="SMART" id="SM00306"/>
    </source>
</evidence>
<feature type="region of interest" description="Disordered" evidence="1">
    <location>
        <begin position="337"/>
        <end position="364"/>
    </location>
</feature>
<dbReference type="PANTHER" id="PTHR34494">
    <property type="entry name" value="PROTEIN CBG25024"/>
    <property type="match status" value="1"/>
</dbReference>
<dbReference type="Pfam" id="PF01079">
    <property type="entry name" value="Hint"/>
    <property type="match status" value="1"/>
</dbReference>
<gene>
    <name evidence="3" type="ORF">PGLA2088_LOCUS21059</name>
</gene>
<protein>
    <recommendedName>
        <fullName evidence="2">Hint domain-containing protein</fullName>
    </recommendedName>
</protein>
<dbReference type="SMART" id="SM00306">
    <property type="entry name" value="HintN"/>
    <property type="match status" value="1"/>
</dbReference>
<proteinExistence type="predicted"/>
<dbReference type="InterPro" id="IPR001767">
    <property type="entry name" value="Hedgehog_Hint"/>
</dbReference>
<feature type="compositionally biased region" description="Basic residues" evidence="1">
    <location>
        <begin position="337"/>
        <end position="346"/>
    </location>
</feature>
<dbReference type="PANTHER" id="PTHR34494:SF1">
    <property type="entry name" value="PROTEIN CBG25024"/>
    <property type="match status" value="1"/>
</dbReference>
<evidence type="ECO:0000256" key="1">
    <source>
        <dbReference type="SAM" id="MobiDB-lite"/>
    </source>
</evidence>
<dbReference type="InterPro" id="IPR006141">
    <property type="entry name" value="Intein_N"/>
</dbReference>
<reference evidence="3" key="1">
    <citation type="submission" date="2021-02" db="EMBL/GenBank/DDBJ databases">
        <authorList>
            <person name="Dougan E. K."/>
            <person name="Rhodes N."/>
            <person name="Thang M."/>
            <person name="Chan C."/>
        </authorList>
    </citation>
    <scope>NUCLEOTIDE SEQUENCE</scope>
</reference>
<sequence>MGNAESMPVVSQLKSAVQAAQGDLAGAEETQQRFIRQCPVVSQVTSAVQASMGDLRAAEDTQRQFAANLPDLGDVQAVPVVSQVKSAVQAAQGDLAGAEETQQRFIRQCPVVSQVTSAVQASMGDLRAAEDTQRQFVKHLPQTVTALEGTFMAAFMAADIRKCVARGTLLLSYPKGGVQKGIRALEILAASGAQHPACFLAETLVKSADGNWVQVKDLKRGDHVLSVAGIFVEVRSTTTHPPEFRKLVELRTVDASLKVTASHRVLVWKTDRFEAVPAEALRCGDAVRCTCSGSLETAMLTDKQSTQEFAEVYEISFSPDDEIDAFNMLVPDSRIVSKGHKKRTRRGMLDKPSIPHTDSSAEEH</sequence>
<dbReference type="InterPro" id="IPR003587">
    <property type="entry name" value="Hint_dom_N"/>
</dbReference>
<name>A0A813JHG1_POLGL</name>
<dbReference type="GO" id="GO:0016540">
    <property type="term" value="P:protein autoprocessing"/>
    <property type="evidence" value="ECO:0007669"/>
    <property type="project" value="InterPro"/>
</dbReference>
<evidence type="ECO:0000313" key="3">
    <source>
        <dbReference type="EMBL" id="CAE8678877.1"/>
    </source>
</evidence>
<comment type="caution">
    <text evidence="3">The sequence shown here is derived from an EMBL/GenBank/DDBJ whole genome shotgun (WGS) entry which is preliminary data.</text>
</comment>